<dbReference type="PRINTS" id="PR00778">
    <property type="entry name" value="HTHARSR"/>
</dbReference>
<dbReference type="GO" id="GO:0003677">
    <property type="term" value="F:DNA binding"/>
    <property type="evidence" value="ECO:0007669"/>
    <property type="project" value="UniProtKB-KW"/>
</dbReference>
<dbReference type="PANTHER" id="PTHR33154:SF18">
    <property type="entry name" value="ARSENICAL RESISTANCE OPERON REPRESSOR"/>
    <property type="match status" value="1"/>
</dbReference>
<dbReference type="InterPro" id="IPR036390">
    <property type="entry name" value="WH_DNA-bd_sf"/>
</dbReference>
<dbReference type="SUPFAM" id="SSF46785">
    <property type="entry name" value="Winged helix' DNA-binding domain"/>
    <property type="match status" value="1"/>
</dbReference>
<reference evidence="6" key="2">
    <citation type="submission" date="2018-05" db="EMBL/GenBank/DDBJ databases">
        <authorList>
            <person name="Ferrari B."/>
        </authorList>
    </citation>
    <scope>NUCLEOTIDE SEQUENCE</scope>
    <source>
        <strain evidence="6">RRmetagenome_bin12</strain>
    </source>
</reference>
<protein>
    <submittedName>
        <fullName evidence="5 6">Transcriptional regulator</fullName>
    </submittedName>
</protein>
<keyword evidence="1" id="KW-0805">Transcription regulation</keyword>
<dbReference type="PANTHER" id="PTHR33154">
    <property type="entry name" value="TRANSCRIPTIONAL REGULATOR, ARSR FAMILY"/>
    <property type="match status" value="1"/>
</dbReference>
<dbReference type="InterPro" id="IPR001845">
    <property type="entry name" value="HTH_ArsR_DNA-bd_dom"/>
</dbReference>
<proteinExistence type="predicted"/>
<evidence type="ECO:0000256" key="3">
    <source>
        <dbReference type="ARBA" id="ARBA00023163"/>
    </source>
</evidence>
<feature type="domain" description="HTH arsR-type" evidence="4">
    <location>
        <begin position="25"/>
        <end position="117"/>
    </location>
</feature>
<keyword evidence="2" id="KW-0238">DNA-binding</keyword>
<dbReference type="InterPro" id="IPR011991">
    <property type="entry name" value="ArsR-like_HTH"/>
</dbReference>
<comment type="caution">
    <text evidence="6">The sequence shown here is derived from an EMBL/GenBank/DDBJ whole genome shotgun (WGS) entry which is preliminary data.</text>
</comment>
<dbReference type="Pfam" id="PF01022">
    <property type="entry name" value="HTH_5"/>
    <property type="match status" value="1"/>
</dbReference>
<dbReference type="RefSeq" id="WP_337313292.1">
    <property type="nucleotide sequence ID" value="NZ_JAEKNS010000134.1"/>
</dbReference>
<dbReference type="NCBIfam" id="NF033788">
    <property type="entry name" value="HTH_metalloreg"/>
    <property type="match status" value="1"/>
</dbReference>
<keyword evidence="3" id="KW-0804">Transcription</keyword>
<evidence type="ECO:0000256" key="1">
    <source>
        <dbReference type="ARBA" id="ARBA00023015"/>
    </source>
</evidence>
<sequence length="117" mass="12327">MTTVSELPMATTRVKGCCQELSEPLPAAVVDEAAALLRALSDPTRLQMLAMLAQADEPICVCDFTAAFDVGQPTVSHHLGKLRDAGLVTSAKHGIWAFYALSPKLPVIAQAVLAGLL</sequence>
<evidence type="ECO:0000313" key="6">
    <source>
        <dbReference type="EMBL" id="PZR82203.1"/>
    </source>
</evidence>
<accession>A0A934JXE0</accession>
<dbReference type="EMBL" id="JAEKNS010000134">
    <property type="protein sequence ID" value="MBJ7595824.1"/>
    <property type="molecule type" value="Genomic_DNA"/>
</dbReference>
<dbReference type="InterPro" id="IPR036388">
    <property type="entry name" value="WH-like_DNA-bd_sf"/>
</dbReference>
<dbReference type="CDD" id="cd00090">
    <property type="entry name" value="HTH_ARSR"/>
    <property type="match status" value="1"/>
</dbReference>
<reference evidence="6 7" key="1">
    <citation type="journal article" date="2017" name="Nature">
        <title>Atmospheric trace gases support primary production in Antarctic desert surface soil.</title>
        <authorList>
            <person name="Ji M."/>
            <person name="Greening C."/>
            <person name="Vanwonterghem I."/>
            <person name="Carere C.R."/>
            <person name="Bay S.K."/>
            <person name="Steen J.A."/>
            <person name="Montgomery K."/>
            <person name="Lines T."/>
            <person name="Beardall J."/>
            <person name="van Dorst J."/>
            <person name="Snape I."/>
            <person name="Stott M.B."/>
            <person name="Hugenholtz P."/>
            <person name="Ferrari B.C."/>
        </authorList>
    </citation>
    <scope>NUCLEOTIDE SEQUENCE [LARGE SCALE GENOMIC DNA]</scope>
    <source>
        <strain evidence="6">RRmetagenome_bin12</strain>
    </source>
</reference>
<evidence type="ECO:0000313" key="5">
    <source>
        <dbReference type="EMBL" id="MBJ7595824.1"/>
    </source>
</evidence>
<dbReference type="SMART" id="SM00418">
    <property type="entry name" value="HTH_ARSR"/>
    <property type="match status" value="1"/>
</dbReference>
<dbReference type="AlphaFoldDB" id="A0A2W5ZA84"/>
<dbReference type="InterPro" id="IPR051081">
    <property type="entry name" value="HTH_MetalResp_TranReg"/>
</dbReference>
<evidence type="ECO:0000259" key="4">
    <source>
        <dbReference type="PROSITE" id="PS50987"/>
    </source>
</evidence>
<evidence type="ECO:0000256" key="2">
    <source>
        <dbReference type="ARBA" id="ARBA00023125"/>
    </source>
</evidence>
<reference evidence="5 8" key="3">
    <citation type="submission" date="2020-10" db="EMBL/GenBank/DDBJ databases">
        <title>Ca. Dormibacterota MAGs.</title>
        <authorList>
            <person name="Montgomery K."/>
        </authorList>
    </citation>
    <scope>NUCLEOTIDE SEQUENCE [LARGE SCALE GENOMIC DNA]</scope>
    <source>
        <strain evidence="5">SC8812_S17_18</strain>
    </source>
</reference>
<evidence type="ECO:0000313" key="7">
    <source>
        <dbReference type="Proteomes" id="UP000248724"/>
    </source>
</evidence>
<dbReference type="PROSITE" id="PS50987">
    <property type="entry name" value="HTH_ARSR_2"/>
    <property type="match status" value="1"/>
</dbReference>
<dbReference type="Proteomes" id="UP000606991">
    <property type="component" value="Unassembled WGS sequence"/>
</dbReference>
<dbReference type="GO" id="GO:0003700">
    <property type="term" value="F:DNA-binding transcription factor activity"/>
    <property type="evidence" value="ECO:0007669"/>
    <property type="project" value="InterPro"/>
</dbReference>
<dbReference type="EMBL" id="QHBU01000079">
    <property type="protein sequence ID" value="PZR82203.1"/>
    <property type="molecule type" value="Genomic_DNA"/>
</dbReference>
<organism evidence="6 7">
    <name type="scientific">Candidatus Aeolococcus gillhamiae</name>
    <dbReference type="NCBI Taxonomy" id="3127015"/>
    <lineage>
        <taxon>Bacteria</taxon>
        <taxon>Bacillati</taxon>
        <taxon>Candidatus Dormiibacterota</taxon>
        <taxon>Candidatus Dormibacteria</taxon>
        <taxon>Candidatus Aeolococcales</taxon>
        <taxon>Candidatus Aeolococcaceae</taxon>
        <taxon>Candidatus Aeolococcus</taxon>
    </lineage>
</organism>
<evidence type="ECO:0000313" key="8">
    <source>
        <dbReference type="Proteomes" id="UP000606991"/>
    </source>
</evidence>
<name>A0A2W5ZA84_9BACT</name>
<gene>
    <name evidence="6" type="ORF">DLM65_04315</name>
    <name evidence="5" type="ORF">JF886_13395</name>
</gene>
<dbReference type="Gene3D" id="1.10.10.10">
    <property type="entry name" value="Winged helix-like DNA-binding domain superfamily/Winged helix DNA-binding domain"/>
    <property type="match status" value="1"/>
</dbReference>
<accession>A0A2W5ZA84</accession>
<dbReference type="Proteomes" id="UP000248724">
    <property type="component" value="Unassembled WGS sequence"/>
</dbReference>